<protein>
    <recommendedName>
        <fullName evidence="2">Deacetylase</fullName>
    </recommendedName>
</protein>
<evidence type="ECO:0008006" key="2">
    <source>
        <dbReference type="Google" id="ProtNLM"/>
    </source>
</evidence>
<reference evidence="1" key="1">
    <citation type="journal article" date="2020" name="mSystems">
        <title>Genome- and Community-Level Interaction Insights into Carbon Utilization and Element Cycling Functions of Hydrothermarchaeota in Hydrothermal Sediment.</title>
        <authorList>
            <person name="Zhou Z."/>
            <person name="Liu Y."/>
            <person name="Xu W."/>
            <person name="Pan J."/>
            <person name="Luo Z.H."/>
            <person name="Li M."/>
        </authorList>
    </citation>
    <scope>NUCLEOTIDE SEQUENCE [LARGE SCALE GENOMIC DNA]</scope>
    <source>
        <strain evidence="1">SpSt-853</strain>
    </source>
</reference>
<accession>A0A7C5ENE9</accession>
<sequence>MTKPSRDAAETAAPLADPPLYLAITLDVEEEGLFSGRYPRTPRGVTNIRELRRLEFIPREFGFPLTLLVTYPVVRDPAAREVLAWWQKEHKAEIGIHLHPWNTPPFGDFKEPEPVPPRKLPPPLLEAKLRTLVEEVESGFQTTPRSFRMGRFEWTPALLDLLPRYGIRVDSSMVPYTQKVGGPQHFLVPNDPFWIHPPGAANGPLLEVPLTMVPVWPALARGVYGFSSLFPGRLGEALRSWFPVVGAAGLQPAWFPLASMRLSAQLHRRRGGRVLTLFFHSSELLAGGNPRFPTEAAVARLVDKLRKFLHWLVRTGPVAGVTLSEIYHLVQDNANCEANPCKPGPPPY</sequence>
<dbReference type="InterPro" id="IPR011330">
    <property type="entry name" value="Glyco_hydro/deAcase_b/a-brl"/>
</dbReference>
<dbReference type="AlphaFoldDB" id="A0A7C5ENE9"/>
<dbReference type="GO" id="GO:0005975">
    <property type="term" value="P:carbohydrate metabolic process"/>
    <property type="evidence" value="ECO:0007669"/>
    <property type="project" value="InterPro"/>
</dbReference>
<evidence type="ECO:0000313" key="1">
    <source>
        <dbReference type="EMBL" id="HGZ11722.1"/>
    </source>
</evidence>
<dbReference type="EMBL" id="DTKJ01000042">
    <property type="protein sequence ID" value="HGZ11722.1"/>
    <property type="molecule type" value="Genomic_DNA"/>
</dbReference>
<gene>
    <name evidence="1" type="ORF">ENW48_05845</name>
</gene>
<name>A0A7C5ENE9_9BACT</name>
<organism evidence="1">
    <name type="scientific">Desulfobacca acetoxidans</name>
    <dbReference type="NCBI Taxonomy" id="60893"/>
    <lineage>
        <taxon>Bacteria</taxon>
        <taxon>Pseudomonadati</taxon>
        <taxon>Thermodesulfobacteriota</taxon>
        <taxon>Desulfobaccia</taxon>
        <taxon>Desulfobaccales</taxon>
        <taxon>Desulfobaccaceae</taxon>
        <taxon>Desulfobacca</taxon>
    </lineage>
</organism>
<dbReference type="Gene3D" id="3.20.20.370">
    <property type="entry name" value="Glycoside hydrolase/deacetylase"/>
    <property type="match status" value="1"/>
</dbReference>
<dbReference type="SUPFAM" id="SSF88713">
    <property type="entry name" value="Glycoside hydrolase/deacetylase"/>
    <property type="match status" value="1"/>
</dbReference>
<comment type="caution">
    <text evidence="1">The sequence shown here is derived from an EMBL/GenBank/DDBJ whole genome shotgun (WGS) entry which is preliminary data.</text>
</comment>
<proteinExistence type="predicted"/>